<name>A0ABW0XXP2_9ACTN</name>
<reference evidence="2" key="1">
    <citation type="journal article" date="2019" name="Int. J. Syst. Evol. Microbiol.">
        <title>The Global Catalogue of Microorganisms (GCM) 10K type strain sequencing project: providing services to taxonomists for standard genome sequencing and annotation.</title>
        <authorList>
            <consortium name="The Broad Institute Genomics Platform"/>
            <consortium name="The Broad Institute Genome Sequencing Center for Infectious Disease"/>
            <person name="Wu L."/>
            <person name="Ma J."/>
        </authorList>
    </citation>
    <scope>NUCLEOTIDE SEQUENCE [LARGE SCALE GENOMIC DNA]</scope>
    <source>
        <strain evidence="2">JCM 13852</strain>
    </source>
</reference>
<dbReference type="InterPro" id="IPR035959">
    <property type="entry name" value="RutC-like_sf"/>
</dbReference>
<proteinExistence type="predicted"/>
<dbReference type="Proteomes" id="UP001596183">
    <property type="component" value="Unassembled WGS sequence"/>
</dbReference>
<evidence type="ECO:0000313" key="1">
    <source>
        <dbReference type="EMBL" id="MFC5674468.1"/>
    </source>
</evidence>
<dbReference type="Gene3D" id="3.30.1330.40">
    <property type="entry name" value="RutC-like"/>
    <property type="match status" value="1"/>
</dbReference>
<comment type="caution">
    <text evidence="1">The sequence shown here is derived from an EMBL/GenBank/DDBJ whole genome shotgun (WGS) entry which is preliminary data.</text>
</comment>
<gene>
    <name evidence="1" type="ORF">ACFP2V_31685</name>
</gene>
<protein>
    <submittedName>
        <fullName evidence="1">RidA family protein</fullName>
    </submittedName>
</protein>
<dbReference type="EMBL" id="JBHSPC010000117">
    <property type="protein sequence ID" value="MFC5674468.1"/>
    <property type="molecule type" value="Genomic_DNA"/>
</dbReference>
<dbReference type="Pfam" id="PF01042">
    <property type="entry name" value="Ribonuc_L-PSP"/>
    <property type="match status" value="1"/>
</dbReference>
<dbReference type="PANTHER" id="PTHR43857:SF1">
    <property type="entry name" value="YJGH FAMILY PROTEIN"/>
    <property type="match status" value="1"/>
</dbReference>
<sequence>MSERRAILSGSTYEEQIGYARAVVDGDRVHVSGTTGFDYRTMTISDDVVEQAEQCLRNIEHALKEADCAFADVVRVRCLLPNRDDFESCRPLLRGRFGDVRPAAEMMVCGLADPRTKIGIEVYARRRKLTGCAHV</sequence>
<keyword evidence="2" id="KW-1185">Reference proteome</keyword>
<dbReference type="SUPFAM" id="SSF55298">
    <property type="entry name" value="YjgF-like"/>
    <property type="match status" value="1"/>
</dbReference>
<dbReference type="CDD" id="cd06154">
    <property type="entry name" value="YjgF_YER057c_UK114_like_6"/>
    <property type="match status" value="1"/>
</dbReference>
<evidence type="ECO:0000313" key="2">
    <source>
        <dbReference type="Proteomes" id="UP001596183"/>
    </source>
</evidence>
<organism evidence="1 2">
    <name type="scientific">Streptomyces incanus</name>
    <dbReference type="NCBI Taxonomy" id="887453"/>
    <lineage>
        <taxon>Bacteria</taxon>
        <taxon>Bacillati</taxon>
        <taxon>Actinomycetota</taxon>
        <taxon>Actinomycetes</taxon>
        <taxon>Kitasatosporales</taxon>
        <taxon>Streptomycetaceae</taxon>
        <taxon>Streptomyces</taxon>
    </lineage>
</organism>
<dbReference type="PANTHER" id="PTHR43857">
    <property type="entry name" value="BLR7761 PROTEIN"/>
    <property type="match status" value="1"/>
</dbReference>
<dbReference type="RefSeq" id="WP_381218718.1">
    <property type="nucleotide sequence ID" value="NZ_JBHSPC010000117.1"/>
</dbReference>
<dbReference type="InterPro" id="IPR006175">
    <property type="entry name" value="YjgF/YER057c/UK114"/>
</dbReference>
<accession>A0ABW0XXP2</accession>